<dbReference type="InterPro" id="IPR020846">
    <property type="entry name" value="MFS_dom"/>
</dbReference>
<keyword evidence="3 6" id="KW-1133">Transmembrane helix</keyword>
<feature type="domain" description="Major facilitator superfamily (MFS) profile" evidence="7">
    <location>
        <begin position="22"/>
        <end position="473"/>
    </location>
</feature>
<feature type="transmembrane region" description="Helical" evidence="6">
    <location>
        <begin position="449"/>
        <end position="468"/>
    </location>
</feature>
<feature type="transmembrane region" description="Helical" evidence="6">
    <location>
        <begin position="113"/>
        <end position="133"/>
    </location>
</feature>
<keyword evidence="2 6" id="KW-0812">Transmembrane</keyword>
<feature type="transmembrane region" description="Helical" evidence="6">
    <location>
        <begin position="88"/>
        <end position="107"/>
    </location>
</feature>
<dbReference type="Pfam" id="PF07690">
    <property type="entry name" value="MFS_1"/>
    <property type="match status" value="1"/>
</dbReference>
<evidence type="ECO:0000259" key="7">
    <source>
        <dbReference type="PROSITE" id="PS50850"/>
    </source>
</evidence>
<gene>
    <name evidence="8" type="ORF">VZC37_08805</name>
</gene>
<feature type="transmembrane region" description="Helical" evidence="6">
    <location>
        <begin position="276"/>
        <end position="300"/>
    </location>
</feature>
<evidence type="ECO:0000256" key="1">
    <source>
        <dbReference type="ARBA" id="ARBA00004651"/>
    </source>
</evidence>
<feature type="transmembrane region" description="Helical" evidence="6">
    <location>
        <begin position="232"/>
        <end position="256"/>
    </location>
</feature>
<feature type="transmembrane region" description="Helical" evidence="6">
    <location>
        <begin position="21"/>
        <end position="40"/>
    </location>
</feature>
<comment type="caution">
    <text evidence="8">The sequence shown here is derived from an EMBL/GenBank/DDBJ whole genome shotgun (WGS) entry which is preliminary data.</text>
</comment>
<dbReference type="CDD" id="cd17504">
    <property type="entry name" value="MFS_MMR_MDR_like"/>
    <property type="match status" value="1"/>
</dbReference>
<dbReference type="PANTHER" id="PTHR42718">
    <property type="entry name" value="MAJOR FACILITATOR SUPERFAMILY MULTIDRUG TRANSPORTER MFSC"/>
    <property type="match status" value="1"/>
</dbReference>
<dbReference type="RefSeq" id="WP_330432084.1">
    <property type="nucleotide sequence ID" value="NZ_JAZDUF010000002.1"/>
</dbReference>
<feature type="transmembrane region" description="Helical" evidence="6">
    <location>
        <begin position="372"/>
        <end position="395"/>
    </location>
</feature>
<dbReference type="InterPro" id="IPR011701">
    <property type="entry name" value="MFS"/>
</dbReference>
<evidence type="ECO:0000256" key="3">
    <source>
        <dbReference type="ARBA" id="ARBA00022989"/>
    </source>
</evidence>
<dbReference type="SUPFAM" id="SSF103473">
    <property type="entry name" value="MFS general substrate transporter"/>
    <property type="match status" value="1"/>
</dbReference>
<feature type="transmembrane region" description="Helical" evidence="6">
    <location>
        <begin position="312"/>
        <end position="334"/>
    </location>
</feature>
<evidence type="ECO:0000256" key="2">
    <source>
        <dbReference type="ARBA" id="ARBA00022692"/>
    </source>
</evidence>
<dbReference type="EMBL" id="JAZDUF010000002">
    <property type="protein sequence ID" value="MEE3850433.1"/>
    <property type="molecule type" value="Genomic_DNA"/>
</dbReference>
<feature type="transmembrane region" description="Helical" evidence="6">
    <location>
        <begin position="346"/>
        <end position="366"/>
    </location>
</feature>
<evidence type="ECO:0000313" key="9">
    <source>
        <dbReference type="Proteomes" id="UP001347146"/>
    </source>
</evidence>
<accession>A0ABU7MC68</accession>
<evidence type="ECO:0000256" key="5">
    <source>
        <dbReference type="SAM" id="MobiDB-lite"/>
    </source>
</evidence>
<dbReference type="PANTHER" id="PTHR42718:SF35">
    <property type="entry name" value="BLL0718 PROTEIN"/>
    <property type="match status" value="1"/>
</dbReference>
<sequence>MHSPASAPPGPPAQTTSRPGAVVATLAFAGTVAAVMQTLVTPLLPELPEILNTSVSNSTWVITATLLVAGVAIPITGRLGDQIGKRRVLLALTVPLAAGSVICALSSSLLPMIIGRGLQGLGMGMVPLGIALLRDVVPREKLSSSIALVSASMGIGGGIGLPVAAAVAEFASWRVLFWGSAVLAVTIAILVWSLIPDVAPAAPGGRFDLLGAIGLSVGLVCLLLSVSKGADWGWTSGATLGLGAVAIVALVAWAAWELRTREPLVDLRTTARPRVLTTNVASIFVGVAMYASMLVIPQIMQLPTETGYGLGQSMLATGLWMLPGGLMMMIVSPFGGKLTDARGPKFTLMCGAAVITAGYACSLLLLGSAWGLMVSLMVINSGVGLAYGAMPALIMSSVPVAETAAANGFNTLMRSLGTSFGAAAIGAVLGQMTIVFAGSAMPSENGFEVAMMIGGAMALVALMVAVLIPKRGGEDSTGDATTRTAHTAREKVEA</sequence>
<feature type="transmembrane region" description="Helical" evidence="6">
    <location>
        <begin position="416"/>
        <end position="437"/>
    </location>
</feature>
<feature type="transmembrane region" description="Helical" evidence="6">
    <location>
        <begin position="145"/>
        <end position="167"/>
    </location>
</feature>
<evidence type="ECO:0000256" key="6">
    <source>
        <dbReference type="SAM" id="Phobius"/>
    </source>
</evidence>
<feature type="transmembrane region" description="Helical" evidence="6">
    <location>
        <begin position="207"/>
        <end position="226"/>
    </location>
</feature>
<protein>
    <submittedName>
        <fullName evidence="8">MFS transporter</fullName>
    </submittedName>
</protein>
<proteinExistence type="predicted"/>
<comment type="subcellular location">
    <subcellularLocation>
        <location evidence="1">Cell membrane</location>
        <topology evidence="1">Multi-pass membrane protein</topology>
    </subcellularLocation>
</comment>
<feature type="transmembrane region" description="Helical" evidence="6">
    <location>
        <begin position="60"/>
        <end position="76"/>
    </location>
</feature>
<keyword evidence="9" id="KW-1185">Reference proteome</keyword>
<dbReference type="Proteomes" id="UP001347146">
    <property type="component" value="Unassembled WGS sequence"/>
</dbReference>
<feature type="transmembrane region" description="Helical" evidence="6">
    <location>
        <begin position="173"/>
        <end position="195"/>
    </location>
</feature>
<evidence type="ECO:0000256" key="4">
    <source>
        <dbReference type="ARBA" id="ARBA00023136"/>
    </source>
</evidence>
<keyword evidence="4 6" id="KW-0472">Membrane</keyword>
<dbReference type="InterPro" id="IPR036259">
    <property type="entry name" value="MFS_trans_sf"/>
</dbReference>
<reference evidence="8 9" key="1">
    <citation type="submission" date="2024-01" db="EMBL/GenBank/DDBJ databases">
        <title>Draft genome sequence of Gordonia sp. LSe1-13.</title>
        <authorList>
            <person name="Suphannarot A."/>
            <person name="Mingma R."/>
        </authorList>
    </citation>
    <scope>NUCLEOTIDE SEQUENCE [LARGE SCALE GENOMIC DNA]</scope>
    <source>
        <strain evidence="8 9">LSe1-13</strain>
    </source>
</reference>
<organism evidence="8 9">
    <name type="scientific">Gordonia sesuvii</name>
    <dbReference type="NCBI Taxonomy" id="3116777"/>
    <lineage>
        <taxon>Bacteria</taxon>
        <taxon>Bacillati</taxon>
        <taxon>Actinomycetota</taxon>
        <taxon>Actinomycetes</taxon>
        <taxon>Mycobacteriales</taxon>
        <taxon>Gordoniaceae</taxon>
        <taxon>Gordonia</taxon>
    </lineage>
</organism>
<name>A0ABU7MC68_9ACTN</name>
<evidence type="ECO:0000313" key="8">
    <source>
        <dbReference type="EMBL" id="MEE3850433.1"/>
    </source>
</evidence>
<feature type="region of interest" description="Disordered" evidence="5">
    <location>
        <begin position="472"/>
        <end position="494"/>
    </location>
</feature>
<dbReference type="Gene3D" id="1.20.1250.20">
    <property type="entry name" value="MFS general substrate transporter like domains"/>
    <property type="match status" value="2"/>
</dbReference>
<dbReference type="PROSITE" id="PS50850">
    <property type="entry name" value="MFS"/>
    <property type="match status" value="1"/>
</dbReference>